<dbReference type="Proteomes" id="UP000199623">
    <property type="component" value="Unassembled WGS sequence"/>
</dbReference>
<dbReference type="EMBL" id="FNCC01000012">
    <property type="protein sequence ID" value="SDG85376.1"/>
    <property type="molecule type" value="Genomic_DNA"/>
</dbReference>
<dbReference type="AlphaFoldDB" id="A0A1G7XMT2"/>
<gene>
    <name evidence="1" type="ORF">SAMN05216553_112107</name>
</gene>
<evidence type="ECO:0000313" key="2">
    <source>
        <dbReference type="Proteomes" id="UP000199623"/>
    </source>
</evidence>
<protein>
    <submittedName>
        <fullName evidence="1">Uncharacterized protein</fullName>
    </submittedName>
</protein>
<sequence>MRTVPVMEYVHSIRYHRRSQNGRLTLAYTEIVTDHGWYIRKEDDWKSRYTTACATEYLTRVAAEAGTFAVSVWRGETRVCTVGLDWNPSKR</sequence>
<evidence type="ECO:0000313" key="1">
    <source>
        <dbReference type="EMBL" id="SDG85376.1"/>
    </source>
</evidence>
<name>A0A1G7XMT2_9PSEU</name>
<dbReference type="STRING" id="200378.SAMN05216553_112107"/>
<keyword evidence="2" id="KW-1185">Reference proteome</keyword>
<dbReference type="RefSeq" id="WP_176946957.1">
    <property type="nucleotide sequence ID" value="NZ_FNCC01000012.1"/>
</dbReference>
<accession>A0A1G7XMT2</accession>
<reference evidence="2" key="1">
    <citation type="submission" date="2016-10" db="EMBL/GenBank/DDBJ databases">
        <authorList>
            <person name="Varghese N."/>
            <person name="Submissions S."/>
        </authorList>
    </citation>
    <scope>NUCLEOTIDE SEQUENCE [LARGE SCALE GENOMIC DNA]</scope>
    <source>
        <strain evidence="2">CGMCC 4.3506</strain>
    </source>
</reference>
<proteinExistence type="predicted"/>
<organism evidence="1 2">
    <name type="scientific">Lentzea fradiae</name>
    <dbReference type="NCBI Taxonomy" id="200378"/>
    <lineage>
        <taxon>Bacteria</taxon>
        <taxon>Bacillati</taxon>
        <taxon>Actinomycetota</taxon>
        <taxon>Actinomycetes</taxon>
        <taxon>Pseudonocardiales</taxon>
        <taxon>Pseudonocardiaceae</taxon>
        <taxon>Lentzea</taxon>
    </lineage>
</organism>